<feature type="region of interest" description="Disordered" evidence="1">
    <location>
        <begin position="230"/>
        <end position="249"/>
    </location>
</feature>
<name>A0A6J4TS59_9BACT</name>
<reference evidence="3" key="1">
    <citation type="submission" date="2020-02" db="EMBL/GenBank/DDBJ databases">
        <authorList>
            <person name="Meier V. D."/>
        </authorList>
    </citation>
    <scope>NUCLEOTIDE SEQUENCE</scope>
    <source>
        <strain evidence="3">AVDCRST_MAG96</strain>
    </source>
</reference>
<evidence type="ECO:0000313" key="3">
    <source>
        <dbReference type="EMBL" id="CAA9530966.1"/>
    </source>
</evidence>
<proteinExistence type="predicted"/>
<dbReference type="GO" id="GO:0008381">
    <property type="term" value="F:mechanosensitive monoatomic ion channel activity"/>
    <property type="evidence" value="ECO:0007669"/>
    <property type="project" value="UniProtKB-ARBA"/>
</dbReference>
<dbReference type="PANTHER" id="PTHR30566">
    <property type="entry name" value="YNAI-RELATED MECHANOSENSITIVE ION CHANNEL"/>
    <property type="match status" value="1"/>
</dbReference>
<dbReference type="Gene3D" id="1.10.287.1260">
    <property type="match status" value="1"/>
</dbReference>
<dbReference type="Pfam" id="PF00924">
    <property type="entry name" value="MS_channel_2nd"/>
    <property type="match status" value="1"/>
</dbReference>
<dbReference type="SUPFAM" id="SSF50182">
    <property type="entry name" value="Sm-like ribonucleoproteins"/>
    <property type="match status" value="1"/>
</dbReference>
<dbReference type="EMBL" id="CADCVN010001390">
    <property type="protein sequence ID" value="CAA9530966.1"/>
    <property type="molecule type" value="Genomic_DNA"/>
</dbReference>
<dbReference type="AlphaFoldDB" id="A0A6J4TS59"/>
<evidence type="ECO:0000256" key="1">
    <source>
        <dbReference type="SAM" id="MobiDB-lite"/>
    </source>
</evidence>
<protein>
    <submittedName>
        <fullName evidence="3">Transport system permease protein</fullName>
    </submittedName>
</protein>
<sequence length="249" mass="27693">MISLIVILAVGAVLLSFSSLRRIGTGLLTGVGISGIIVGFAAQRSLGNLLAGFQIAFTQPLRLDDALVVEGEFGRVEEITLTYVVLSLWDQRRLILPINYFIEKPFLNLTRTTAEIMGTVFLHLDYSAPFAEIRKEFNRLLEASDIWDKRVGGMQVTGTTENTVEVRLLVSAANSGKAFDLRCYIRENMITFIQNNFPGCLPKTRTVVLPDDNDEYSVNKIYDNKPVKNELITKDDGNPTMDKKNATGK</sequence>
<evidence type="ECO:0000259" key="2">
    <source>
        <dbReference type="Pfam" id="PF00924"/>
    </source>
</evidence>
<organism evidence="3">
    <name type="scientific">uncultured Segetibacter sp</name>
    <dbReference type="NCBI Taxonomy" id="481133"/>
    <lineage>
        <taxon>Bacteria</taxon>
        <taxon>Pseudomonadati</taxon>
        <taxon>Bacteroidota</taxon>
        <taxon>Chitinophagia</taxon>
        <taxon>Chitinophagales</taxon>
        <taxon>Chitinophagaceae</taxon>
        <taxon>Segetibacter</taxon>
        <taxon>environmental samples</taxon>
    </lineage>
</organism>
<dbReference type="GO" id="GO:0016020">
    <property type="term" value="C:membrane"/>
    <property type="evidence" value="ECO:0007669"/>
    <property type="project" value="InterPro"/>
</dbReference>
<dbReference type="InterPro" id="IPR006685">
    <property type="entry name" value="MscS_channel_2nd"/>
</dbReference>
<dbReference type="InterPro" id="IPR010920">
    <property type="entry name" value="LSM_dom_sf"/>
</dbReference>
<gene>
    <name evidence="3" type="ORF">AVDCRST_MAG96-3557</name>
</gene>
<feature type="domain" description="Mechanosensitive ion channel MscS" evidence="2">
    <location>
        <begin position="45"/>
        <end position="111"/>
    </location>
</feature>
<dbReference type="PANTHER" id="PTHR30566:SF25">
    <property type="entry name" value="INNER MEMBRANE PROTEIN"/>
    <property type="match status" value="1"/>
</dbReference>
<accession>A0A6J4TS59</accession>